<dbReference type="SFLD" id="SFLDG01129">
    <property type="entry name" value="C1.5:_HAD__Beta-PGM__Phosphata"/>
    <property type="match status" value="1"/>
</dbReference>
<dbReference type="GO" id="GO:0016787">
    <property type="term" value="F:hydrolase activity"/>
    <property type="evidence" value="ECO:0007669"/>
    <property type="project" value="UniProtKB-KW"/>
</dbReference>
<gene>
    <name evidence="6" type="ORF">EV655_110115</name>
</gene>
<comment type="cofactor">
    <cofactor evidence="1">
        <name>Mg(2+)</name>
        <dbReference type="ChEBI" id="CHEBI:18420"/>
    </cofactor>
</comment>
<dbReference type="OrthoDB" id="9782449at2"/>
<dbReference type="InterPro" id="IPR023198">
    <property type="entry name" value="PGP-like_dom2"/>
</dbReference>
<name>A0A4V2SA54_9RHOB</name>
<dbReference type="CDD" id="cd07505">
    <property type="entry name" value="HAD_BPGM-like"/>
    <property type="match status" value="1"/>
</dbReference>
<protein>
    <submittedName>
        <fullName evidence="6">HAD superfamily hydrolase (TIGR01509 family)</fullName>
    </submittedName>
</protein>
<dbReference type="Proteomes" id="UP000295142">
    <property type="component" value="Unassembled WGS sequence"/>
</dbReference>
<proteinExistence type="inferred from homology"/>
<evidence type="ECO:0000256" key="1">
    <source>
        <dbReference type="ARBA" id="ARBA00001946"/>
    </source>
</evidence>
<keyword evidence="3" id="KW-0479">Metal-binding</keyword>
<dbReference type="GO" id="GO:0046872">
    <property type="term" value="F:metal ion binding"/>
    <property type="evidence" value="ECO:0007669"/>
    <property type="project" value="UniProtKB-KW"/>
</dbReference>
<comment type="similarity">
    <text evidence="2">Belongs to the HAD-like hydrolase superfamily. CbbY/CbbZ/Gph/YieH family.</text>
</comment>
<reference evidence="6 7" key="1">
    <citation type="submission" date="2019-03" db="EMBL/GenBank/DDBJ databases">
        <title>Genomic Encyclopedia of Type Strains, Phase IV (KMG-IV): sequencing the most valuable type-strain genomes for metagenomic binning, comparative biology and taxonomic classification.</title>
        <authorList>
            <person name="Goeker M."/>
        </authorList>
    </citation>
    <scope>NUCLEOTIDE SEQUENCE [LARGE SCALE GENOMIC DNA]</scope>
    <source>
        <strain evidence="6 7">DSM 4868</strain>
    </source>
</reference>
<dbReference type="InterPro" id="IPR036412">
    <property type="entry name" value="HAD-like_sf"/>
</dbReference>
<dbReference type="PRINTS" id="PR00413">
    <property type="entry name" value="HADHALOGNASE"/>
</dbReference>
<dbReference type="Gene3D" id="1.10.150.240">
    <property type="entry name" value="Putative phosphatase, domain 2"/>
    <property type="match status" value="1"/>
</dbReference>
<dbReference type="AlphaFoldDB" id="A0A4V2SA54"/>
<dbReference type="NCBIfam" id="TIGR01509">
    <property type="entry name" value="HAD-SF-IA-v3"/>
    <property type="match status" value="1"/>
</dbReference>
<evidence type="ECO:0000313" key="7">
    <source>
        <dbReference type="Proteomes" id="UP000295142"/>
    </source>
</evidence>
<dbReference type="SFLD" id="SFLDS00003">
    <property type="entry name" value="Haloacid_Dehalogenase"/>
    <property type="match status" value="1"/>
</dbReference>
<dbReference type="EMBL" id="SLWW01000010">
    <property type="protein sequence ID" value="TCO70350.1"/>
    <property type="molecule type" value="Genomic_DNA"/>
</dbReference>
<organism evidence="6 7">
    <name type="scientific">Rhodovulum euryhalinum</name>
    <dbReference type="NCBI Taxonomy" id="35805"/>
    <lineage>
        <taxon>Bacteria</taxon>
        <taxon>Pseudomonadati</taxon>
        <taxon>Pseudomonadota</taxon>
        <taxon>Alphaproteobacteria</taxon>
        <taxon>Rhodobacterales</taxon>
        <taxon>Paracoccaceae</taxon>
        <taxon>Rhodovulum</taxon>
    </lineage>
</organism>
<dbReference type="PANTHER" id="PTHR46193">
    <property type="entry name" value="6-PHOSPHOGLUCONATE PHOSPHATASE"/>
    <property type="match status" value="1"/>
</dbReference>
<evidence type="ECO:0000256" key="5">
    <source>
        <dbReference type="ARBA" id="ARBA00023277"/>
    </source>
</evidence>
<dbReference type="Pfam" id="PF00702">
    <property type="entry name" value="Hydrolase"/>
    <property type="match status" value="1"/>
</dbReference>
<dbReference type="InterPro" id="IPR006439">
    <property type="entry name" value="HAD-SF_hydro_IA"/>
</dbReference>
<keyword evidence="5" id="KW-0119">Carbohydrate metabolism</keyword>
<keyword evidence="4" id="KW-0460">Magnesium</keyword>
<evidence type="ECO:0000256" key="2">
    <source>
        <dbReference type="ARBA" id="ARBA00006171"/>
    </source>
</evidence>
<evidence type="ECO:0000256" key="4">
    <source>
        <dbReference type="ARBA" id="ARBA00022842"/>
    </source>
</evidence>
<dbReference type="SUPFAM" id="SSF56784">
    <property type="entry name" value="HAD-like"/>
    <property type="match status" value="1"/>
</dbReference>
<evidence type="ECO:0000256" key="3">
    <source>
        <dbReference type="ARBA" id="ARBA00022723"/>
    </source>
</evidence>
<dbReference type="InterPro" id="IPR023214">
    <property type="entry name" value="HAD_sf"/>
</dbReference>
<comment type="caution">
    <text evidence="6">The sequence shown here is derived from an EMBL/GenBank/DDBJ whole genome shotgun (WGS) entry which is preliminary data.</text>
</comment>
<accession>A0A4V2SA54</accession>
<sequence length="217" mass="23327">MASGLRRRSLPFRAVLWDIDGTLADSEPLHERAFVEATRALGLALPADFHAALLGRTETEAHAWLVDRCGLELSLAAWTERRLAAYFAGLEDVTPHPVAIGLWHRFEALGLPQGTVSNSDRLIVNANLARLGLDRPGLVSISRNDVRAAKPDPEPYLRGAHLLGLDPDEIAVVEDSATGLRAAQAAGMRVYMMPGFTGAGHGDWQPLAALAEVAEDG</sequence>
<evidence type="ECO:0000313" key="6">
    <source>
        <dbReference type="EMBL" id="TCO70350.1"/>
    </source>
</evidence>
<dbReference type="PANTHER" id="PTHR46193:SF18">
    <property type="entry name" value="HEXITOL PHOSPHATASE B"/>
    <property type="match status" value="1"/>
</dbReference>
<keyword evidence="7" id="KW-1185">Reference proteome</keyword>
<dbReference type="InterPro" id="IPR051600">
    <property type="entry name" value="Beta-PGM-like"/>
</dbReference>
<keyword evidence="6" id="KW-0378">Hydrolase</keyword>
<dbReference type="Gene3D" id="3.40.50.1000">
    <property type="entry name" value="HAD superfamily/HAD-like"/>
    <property type="match status" value="1"/>
</dbReference>